<proteinExistence type="predicted"/>
<evidence type="ECO:0000259" key="2">
    <source>
        <dbReference type="Pfam" id="PF03399"/>
    </source>
</evidence>
<dbReference type="FunCoup" id="A0A448YNJ6">
    <property type="interactions" value="40"/>
</dbReference>
<feature type="domain" description="SAC3/GANP/THP3 conserved" evidence="2">
    <location>
        <begin position="177"/>
        <end position="432"/>
    </location>
</feature>
<feature type="compositionally biased region" description="Basic and acidic residues" evidence="1">
    <location>
        <begin position="1"/>
        <end position="13"/>
    </location>
</feature>
<feature type="compositionally biased region" description="Basic residues" evidence="1">
    <location>
        <begin position="73"/>
        <end position="93"/>
    </location>
</feature>
<reference evidence="3 4" key="1">
    <citation type="submission" date="2018-12" db="EMBL/GenBank/DDBJ databases">
        <authorList>
            <person name="Tiukova I."/>
            <person name="Dainat J."/>
        </authorList>
    </citation>
    <scope>NUCLEOTIDE SEQUENCE [LARGE SCALE GENOMIC DNA]</scope>
</reference>
<dbReference type="PANTHER" id="PTHR12436:SF4">
    <property type="entry name" value="LEUKOCYTE RECEPTOR CLUSTER MEMBER 8"/>
    <property type="match status" value="1"/>
</dbReference>
<dbReference type="Gene3D" id="1.25.40.990">
    <property type="match status" value="1"/>
</dbReference>
<dbReference type="InParanoid" id="A0A448YNJ6"/>
<sequence>MAIRQGKIEDNQWEKQTLPALGGKPALELYCSNGNGTQLPAPRKQNVFKGEDDEDDVDHLPEKRQHQDADHPLRKRPSIVIKVPKKRKAKVSKPNKASRAETATEVNSESDDSLLVTYNNTNDGVLDRLSSEERKKLRGKRFERELNYTPPAETSGSMNIDTNKLFVGKCTTLEKRYLRLTSEPNPLLVRPVNVLRKTLQLLVDKYLGGATYNYLCDQLKSTRQDLTVQNIRTDFTVMVYEFHSKLAIEFGDLGEFNQCQSQLKLLYEGRNIKGADRYEYFAYRVLYCIITNVPSEALTLKLKVLSERGNRRDRVPFIDDAFKALDLFITGDVYQLIELAKKVRAQNEQEEKTAHPKSHIDIYKDPNALRLNHTSLYFFYKFLDQILDRERIHALATLCHSFRRIPMDFLKDNLMLDRDNQLINFCKKIKITKFVQKTDNDDDSNFLDCSNARPLVDSLKASTYRRIDIKGQV</sequence>
<evidence type="ECO:0000313" key="4">
    <source>
        <dbReference type="Proteomes" id="UP000290900"/>
    </source>
</evidence>
<organism evidence="3 4">
    <name type="scientific">Brettanomyces naardenensis</name>
    <name type="common">Yeast</name>
    <dbReference type="NCBI Taxonomy" id="13370"/>
    <lineage>
        <taxon>Eukaryota</taxon>
        <taxon>Fungi</taxon>
        <taxon>Dikarya</taxon>
        <taxon>Ascomycota</taxon>
        <taxon>Saccharomycotina</taxon>
        <taxon>Pichiomycetes</taxon>
        <taxon>Pichiales</taxon>
        <taxon>Pichiaceae</taxon>
        <taxon>Brettanomyces</taxon>
    </lineage>
</organism>
<dbReference type="InterPro" id="IPR045107">
    <property type="entry name" value="SAC3/GANP/THP3"/>
</dbReference>
<gene>
    <name evidence="3" type="ORF">BRENAR_LOCUS3174</name>
</gene>
<dbReference type="PANTHER" id="PTHR12436">
    <property type="entry name" value="80 KDA MCM3-ASSOCIATED PROTEIN"/>
    <property type="match status" value="1"/>
</dbReference>
<dbReference type="OrthoDB" id="199574at2759"/>
<dbReference type="Pfam" id="PF03399">
    <property type="entry name" value="SAC3_GANP"/>
    <property type="match status" value="1"/>
</dbReference>
<evidence type="ECO:0000256" key="1">
    <source>
        <dbReference type="SAM" id="MobiDB-lite"/>
    </source>
</evidence>
<keyword evidence="4" id="KW-1185">Reference proteome</keyword>
<protein>
    <submittedName>
        <fullName evidence="3">DEKNAAC103503</fullName>
    </submittedName>
</protein>
<dbReference type="EMBL" id="CAACVR010000023">
    <property type="protein sequence ID" value="VEU22443.1"/>
    <property type="molecule type" value="Genomic_DNA"/>
</dbReference>
<dbReference type="STRING" id="13370.A0A448YNJ6"/>
<dbReference type="AlphaFoldDB" id="A0A448YNJ6"/>
<feature type="region of interest" description="Disordered" evidence="1">
    <location>
        <begin position="1"/>
        <end position="108"/>
    </location>
</feature>
<name>A0A448YNJ6_BRENA</name>
<dbReference type="InterPro" id="IPR005062">
    <property type="entry name" value="SAC3/GANP/THP3_conserved"/>
</dbReference>
<feature type="compositionally biased region" description="Basic and acidic residues" evidence="1">
    <location>
        <begin position="58"/>
        <end position="72"/>
    </location>
</feature>
<accession>A0A448YNJ6</accession>
<dbReference type="Proteomes" id="UP000290900">
    <property type="component" value="Unassembled WGS sequence"/>
</dbReference>
<dbReference type="GO" id="GO:0005634">
    <property type="term" value="C:nucleus"/>
    <property type="evidence" value="ECO:0007669"/>
    <property type="project" value="TreeGrafter"/>
</dbReference>
<evidence type="ECO:0000313" key="3">
    <source>
        <dbReference type="EMBL" id="VEU22443.1"/>
    </source>
</evidence>